<evidence type="ECO:0000313" key="3">
    <source>
        <dbReference type="Proteomes" id="UP001147752"/>
    </source>
</evidence>
<dbReference type="GeneID" id="81467521"/>
<reference evidence="2" key="1">
    <citation type="submission" date="2022-12" db="EMBL/GenBank/DDBJ databases">
        <authorList>
            <person name="Petersen C."/>
        </authorList>
    </citation>
    <scope>NUCLEOTIDE SEQUENCE</scope>
    <source>
        <strain evidence="2">IBT 3081</strain>
    </source>
</reference>
<organism evidence="2 3">
    <name type="scientific">Penicillium concentricum</name>
    <dbReference type="NCBI Taxonomy" id="293559"/>
    <lineage>
        <taxon>Eukaryota</taxon>
        <taxon>Fungi</taxon>
        <taxon>Dikarya</taxon>
        <taxon>Ascomycota</taxon>
        <taxon>Pezizomycotina</taxon>
        <taxon>Eurotiomycetes</taxon>
        <taxon>Eurotiomycetidae</taxon>
        <taxon>Eurotiales</taxon>
        <taxon>Aspergillaceae</taxon>
        <taxon>Penicillium</taxon>
    </lineage>
</organism>
<comment type="caution">
    <text evidence="2">The sequence shown here is derived from an EMBL/GenBank/DDBJ whole genome shotgun (WGS) entry which is preliminary data.</text>
</comment>
<dbReference type="EMBL" id="JAPZBT010000006">
    <property type="protein sequence ID" value="KAJ5356006.1"/>
    <property type="molecule type" value="Genomic_DNA"/>
</dbReference>
<evidence type="ECO:0000313" key="2">
    <source>
        <dbReference type="EMBL" id="KAJ5356006.1"/>
    </source>
</evidence>
<keyword evidence="1" id="KW-1133">Transmembrane helix</keyword>
<sequence length="131" mass="14378">MLPLSPCSVQMRLLPFDFCFFLLFFWNLGATSLSVSTRKAAGRVVLGFILFLQGFGNVSVCDRAEGSRACGGSIGWRRGWLVGVAAVDFTEQTSLSVRTRRAAERLIHCLNPCEDSMVEPQGLPTLCAEML</sequence>
<dbReference type="OrthoDB" id="4369500at2759"/>
<proteinExistence type="predicted"/>
<dbReference type="RefSeq" id="XP_056574153.1">
    <property type="nucleotide sequence ID" value="XM_056728338.1"/>
</dbReference>
<dbReference type="AlphaFoldDB" id="A0A9W9UV92"/>
<evidence type="ECO:0000256" key="1">
    <source>
        <dbReference type="SAM" id="Phobius"/>
    </source>
</evidence>
<dbReference type="Proteomes" id="UP001147752">
    <property type="component" value="Unassembled WGS sequence"/>
</dbReference>
<keyword evidence="3" id="KW-1185">Reference proteome</keyword>
<name>A0A9W9UV92_9EURO</name>
<gene>
    <name evidence="2" type="ORF">N7517_010615</name>
</gene>
<keyword evidence="1" id="KW-0472">Membrane</keyword>
<accession>A0A9W9UV92</accession>
<keyword evidence="1" id="KW-0812">Transmembrane</keyword>
<reference evidence="2" key="2">
    <citation type="journal article" date="2023" name="IMA Fungus">
        <title>Comparative genomic study of the Penicillium genus elucidates a diverse pangenome and 15 lateral gene transfer events.</title>
        <authorList>
            <person name="Petersen C."/>
            <person name="Sorensen T."/>
            <person name="Nielsen M.R."/>
            <person name="Sondergaard T.E."/>
            <person name="Sorensen J.L."/>
            <person name="Fitzpatrick D.A."/>
            <person name="Frisvad J.C."/>
            <person name="Nielsen K.L."/>
        </authorList>
    </citation>
    <scope>NUCLEOTIDE SEQUENCE</scope>
    <source>
        <strain evidence="2">IBT 3081</strain>
    </source>
</reference>
<protein>
    <submittedName>
        <fullName evidence="2">Uncharacterized protein</fullName>
    </submittedName>
</protein>
<feature type="transmembrane region" description="Helical" evidence="1">
    <location>
        <begin position="12"/>
        <end position="28"/>
    </location>
</feature>